<dbReference type="FunFam" id="3.40.50.970:FF:000045">
    <property type="entry name" value="Transketolase"/>
    <property type="match status" value="1"/>
</dbReference>
<comment type="subunit">
    <text evidence="8">Homodimer.</text>
</comment>
<dbReference type="RefSeq" id="WP_019048140.1">
    <property type="nucleotide sequence ID" value="NZ_BAFO02000005.1"/>
</dbReference>
<dbReference type="InterPro" id="IPR005474">
    <property type="entry name" value="Transketolase_N"/>
</dbReference>
<evidence type="ECO:0000256" key="2">
    <source>
        <dbReference type="ARBA" id="ARBA00001936"/>
    </source>
</evidence>
<comment type="cofactor">
    <cofactor evidence="3">
        <name>Co(2+)</name>
        <dbReference type="ChEBI" id="CHEBI:48828"/>
    </cofactor>
</comment>
<comment type="cofactor">
    <cofactor evidence="2">
        <name>Mn(2+)</name>
        <dbReference type="ChEBI" id="CHEBI:29035"/>
    </cofactor>
</comment>
<dbReference type="GO" id="GO:0005829">
    <property type="term" value="C:cytosol"/>
    <property type="evidence" value="ECO:0007669"/>
    <property type="project" value="TreeGrafter"/>
</dbReference>
<organism evidence="18 19">
    <name type="scientific">Nocardia asteroides NBRC 15531</name>
    <dbReference type="NCBI Taxonomy" id="1110697"/>
    <lineage>
        <taxon>Bacteria</taxon>
        <taxon>Bacillati</taxon>
        <taxon>Actinomycetota</taxon>
        <taxon>Actinomycetes</taxon>
        <taxon>Mycobacteriales</taxon>
        <taxon>Nocardiaceae</taxon>
        <taxon>Nocardia</taxon>
    </lineage>
</organism>
<comment type="function">
    <text evidence="6">Catalyzes the transfer of a two-carbon ketol group from a ketose donor to an aldose acceptor, via a covalent intermediate with the cofactor thiamine pyrophosphate.</text>
</comment>
<comment type="cofactor">
    <cofactor evidence="4">
        <name>Mg(2+)</name>
        <dbReference type="ChEBI" id="CHEBI:18420"/>
    </cofactor>
</comment>
<dbReference type="SUPFAM" id="SSF52922">
    <property type="entry name" value="TK C-terminal domain-like"/>
    <property type="match status" value="1"/>
</dbReference>
<proteinExistence type="inferred from homology"/>
<keyword evidence="12" id="KW-0106">Calcium</keyword>
<dbReference type="Pfam" id="PF22613">
    <property type="entry name" value="Transketolase_C_1"/>
    <property type="match status" value="1"/>
</dbReference>
<evidence type="ECO:0000256" key="12">
    <source>
        <dbReference type="ARBA" id="ARBA00022837"/>
    </source>
</evidence>
<comment type="similarity">
    <text evidence="7">Belongs to the transketolase family.</text>
</comment>
<evidence type="ECO:0000313" key="18">
    <source>
        <dbReference type="EMBL" id="GAD82005.1"/>
    </source>
</evidence>
<keyword evidence="10" id="KW-0808">Transferase</keyword>
<protein>
    <recommendedName>
        <fullName evidence="9">transketolase</fullName>
        <ecNumber evidence="9">2.2.1.1</ecNumber>
    </recommendedName>
</protein>
<sequence length="694" mass="72761">MPESTVPASVAEPSVDTDQLAVDTLRFLAADMVEAANSGHPGMPMGAAPMAWTLWSRHLRHDPADPGWADRDRFVLSAGHGSALLYGLLHVFGYDLPVDELRRFRQLGSRTPGHPEFGETPGVECTTGPLGQGLAMAVGLALAERLTHARYPAITDHRTYAIVGDGCLMEGVSHEAASLAGHLGLGRLIVLWDDNAITIDGAVERSCGDDQRARFAAYGWHTELVGDGTDVEAIDAAITRAKADPRPSFLAVRTVIGHGAPEVAGTAAAHGSPLGADRLGRAKAAAGWEFPSFTVPAPVAALCAVLAAAGAREHADWRDRYTAFATSAPARATEFARAGARILPAGLDAALSGIVGTAPRATRQSSQACLTAALSVMPELIGGSADLAGSTGTVCGPVVTRDDFSAAGIAFGIREFGMAAILNGISLHGGFRVFGSTFLVFADYLRPALRLSALMRQPVIYVLTHDSIAVGEDGPTHQPVEHIESLRLIPGLQVLRPAGDAETAHAWHLALTRTDGPTALILSRQSVPQPDSTTEPGWTTSADQEMRTIETVATDSDGQPTLAGGREPRIADPVSTDAEDALATTDDQRPRTVELVATGSEVALATAVAERLRADGYRTRVVSALDRGRYSPDRGAHTVSIEAGSTAGWAGLVDVAIGIDEFGHSGPGAEVMARHGFTVDRVLERIRESLGGLR</sequence>
<feature type="region of interest" description="Disordered" evidence="16">
    <location>
        <begin position="553"/>
        <end position="575"/>
    </location>
</feature>
<dbReference type="Gene3D" id="3.40.50.920">
    <property type="match status" value="1"/>
</dbReference>
<dbReference type="FunFam" id="3.40.50.970:FF:000004">
    <property type="entry name" value="Transketolase"/>
    <property type="match status" value="1"/>
</dbReference>
<evidence type="ECO:0000256" key="7">
    <source>
        <dbReference type="ARBA" id="ARBA00007131"/>
    </source>
</evidence>
<dbReference type="EC" id="2.2.1.1" evidence="9"/>
<dbReference type="PANTHER" id="PTHR43522:SF2">
    <property type="entry name" value="TRANSKETOLASE 1-RELATED"/>
    <property type="match status" value="1"/>
</dbReference>
<dbReference type="Pfam" id="PF02779">
    <property type="entry name" value="Transket_pyr"/>
    <property type="match status" value="1"/>
</dbReference>
<evidence type="ECO:0000256" key="13">
    <source>
        <dbReference type="ARBA" id="ARBA00022842"/>
    </source>
</evidence>
<dbReference type="SUPFAM" id="SSF52518">
    <property type="entry name" value="Thiamin diphosphate-binding fold (THDP-binding)"/>
    <property type="match status" value="2"/>
</dbReference>
<dbReference type="STRING" id="1824.SAMN05444423_106229"/>
<dbReference type="PROSITE" id="PS00801">
    <property type="entry name" value="TRANSKETOLASE_1"/>
    <property type="match status" value="1"/>
</dbReference>
<evidence type="ECO:0000256" key="14">
    <source>
        <dbReference type="ARBA" id="ARBA00023052"/>
    </source>
</evidence>
<comment type="catalytic activity">
    <reaction evidence="15">
        <text>D-sedoheptulose 7-phosphate + D-glyceraldehyde 3-phosphate = aldehydo-D-ribose 5-phosphate + D-xylulose 5-phosphate</text>
        <dbReference type="Rhea" id="RHEA:10508"/>
        <dbReference type="ChEBI" id="CHEBI:57483"/>
        <dbReference type="ChEBI" id="CHEBI:57737"/>
        <dbReference type="ChEBI" id="CHEBI:58273"/>
        <dbReference type="ChEBI" id="CHEBI:59776"/>
        <dbReference type="EC" id="2.2.1.1"/>
    </reaction>
</comment>
<evidence type="ECO:0000256" key="10">
    <source>
        <dbReference type="ARBA" id="ARBA00022679"/>
    </source>
</evidence>
<dbReference type="InterPro" id="IPR009014">
    <property type="entry name" value="Transketo_C/PFOR_II"/>
</dbReference>
<dbReference type="SMART" id="SM00861">
    <property type="entry name" value="Transket_pyr"/>
    <property type="match status" value="1"/>
</dbReference>
<evidence type="ECO:0000256" key="3">
    <source>
        <dbReference type="ARBA" id="ARBA00001941"/>
    </source>
</evidence>
<evidence type="ECO:0000256" key="8">
    <source>
        <dbReference type="ARBA" id="ARBA00011738"/>
    </source>
</evidence>
<name>U5E510_NOCAS</name>
<keyword evidence="14" id="KW-0786">Thiamine pyrophosphate</keyword>
<evidence type="ECO:0000256" key="9">
    <source>
        <dbReference type="ARBA" id="ARBA00013152"/>
    </source>
</evidence>
<evidence type="ECO:0000256" key="16">
    <source>
        <dbReference type="SAM" id="MobiDB-lite"/>
    </source>
</evidence>
<evidence type="ECO:0000256" key="1">
    <source>
        <dbReference type="ARBA" id="ARBA00001913"/>
    </source>
</evidence>
<dbReference type="CDD" id="cd02012">
    <property type="entry name" value="TPP_TK"/>
    <property type="match status" value="1"/>
</dbReference>
<dbReference type="InterPro" id="IPR005475">
    <property type="entry name" value="Transketolase-like_Pyr-bd"/>
</dbReference>
<evidence type="ECO:0000256" key="11">
    <source>
        <dbReference type="ARBA" id="ARBA00022723"/>
    </source>
</evidence>
<gene>
    <name evidence="18" type="primary">tktA</name>
    <name evidence="18" type="ORF">NCAST_05_04420</name>
</gene>
<comment type="cofactor">
    <cofactor evidence="5">
        <name>thiamine diphosphate</name>
        <dbReference type="ChEBI" id="CHEBI:58937"/>
    </cofactor>
</comment>
<evidence type="ECO:0000256" key="15">
    <source>
        <dbReference type="ARBA" id="ARBA00049473"/>
    </source>
</evidence>
<comment type="caution">
    <text evidence="18">The sequence shown here is derived from an EMBL/GenBank/DDBJ whole genome shotgun (WGS) entry which is preliminary data.</text>
</comment>
<dbReference type="GO" id="GO:0004802">
    <property type="term" value="F:transketolase activity"/>
    <property type="evidence" value="ECO:0007669"/>
    <property type="project" value="UniProtKB-EC"/>
</dbReference>
<dbReference type="InterPro" id="IPR049557">
    <property type="entry name" value="Transketolase_CS"/>
</dbReference>
<evidence type="ECO:0000256" key="4">
    <source>
        <dbReference type="ARBA" id="ARBA00001946"/>
    </source>
</evidence>
<dbReference type="CDD" id="cd07033">
    <property type="entry name" value="TPP_PYR_DXS_TK_like"/>
    <property type="match status" value="1"/>
</dbReference>
<feature type="domain" description="Transketolase-like pyrimidine-binding" evidence="17">
    <location>
        <begin position="360"/>
        <end position="529"/>
    </location>
</feature>
<dbReference type="InterPro" id="IPR029061">
    <property type="entry name" value="THDP-binding"/>
</dbReference>
<dbReference type="Pfam" id="PF00456">
    <property type="entry name" value="Transketolase_N"/>
    <property type="match status" value="1"/>
</dbReference>
<evidence type="ECO:0000256" key="6">
    <source>
        <dbReference type="ARBA" id="ARBA00002931"/>
    </source>
</evidence>
<evidence type="ECO:0000313" key="19">
    <source>
        <dbReference type="Proteomes" id="UP000017048"/>
    </source>
</evidence>
<evidence type="ECO:0000259" key="17">
    <source>
        <dbReference type="SMART" id="SM00861"/>
    </source>
</evidence>
<dbReference type="OrthoDB" id="8732661at2"/>
<keyword evidence="13" id="KW-0460">Magnesium</keyword>
<dbReference type="PANTHER" id="PTHR43522">
    <property type="entry name" value="TRANSKETOLASE"/>
    <property type="match status" value="1"/>
</dbReference>
<accession>U5E510</accession>
<dbReference type="AlphaFoldDB" id="U5E510"/>
<dbReference type="Gene3D" id="3.40.50.970">
    <property type="match status" value="2"/>
</dbReference>
<dbReference type="InterPro" id="IPR055152">
    <property type="entry name" value="Transketolase-like_C_2"/>
</dbReference>
<dbReference type="GeneID" id="91518726"/>
<evidence type="ECO:0000256" key="5">
    <source>
        <dbReference type="ARBA" id="ARBA00001964"/>
    </source>
</evidence>
<reference evidence="18 19" key="1">
    <citation type="journal article" date="2014" name="BMC Genomics">
        <title>Genome based analysis of type-I polyketide synthase and nonribosomal peptide synthetase gene clusters in seven strains of five representative Nocardia species.</title>
        <authorList>
            <person name="Komaki H."/>
            <person name="Ichikawa N."/>
            <person name="Hosoyama A."/>
            <person name="Takahashi-Nakaguchi A."/>
            <person name="Matsuzawa T."/>
            <person name="Suzuki K."/>
            <person name="Fujita N."/>
            <person name="Gonoi T."/>
        </authorList>
    </citation>
    <scope>NUCLEOTIDE SEQUENCE [LARGE SCALE GENOMIC DNA]</scope>
    <source>
        <strain evidence="18 19">NBRC 15531</strain>
    </source>
</reference>
<dbReference type="EMBL" id="BAFO02000005">
    <property type="protein sequence ID" value="GAD82005.1"/>
    <property type="molecule type" value="Genomic_DNA"/>
</dbReference>
<dbReference type="InterPro" id="IPR033247">
    <property type="entry name" value="Transketolase_fam"/>
</dbReference>
<dbReference type="eggNOG" id="COG0021">
    <property type="taxonomic scope" value="Bacteria"/>
</dbReference>
<comment type="cofactor">
    <cofactor evidence="1">
        <name>Ca(2+)</name>
        <dbReference type="ChEBI" id="CHEBI:29108"/>
    </cofactor>
</comment>
<dbReference type="GO" id="GO:0006098">
    <property type="term" value="P:pentose-phosphate shunt"/>
    <property type="evidence" value="ECO:0007669"/>
    <property type="project" value="TreeGrafter"/>
</dbReference>
<keyword evidence="19" id="KW-1185">Reference proteome</keyword>
<dbReference type="GO" id="GO:0000287">
    <property type="term" value="F:magnesium ion binding"/>
    <property type="evidence" value="ECO:0007669"/>
    <property type="project" value="UniProtKB-ARBA"/>
</dbReference>
<dbReference type="Proteomes" id="UP000017048">
    <property type="component" value="Unassembled WGS sequence"/>
</dbReference>
<keyword evidence="11" id="KW-0479">Metal-binding</keyword>